<dbReference type="PANTHER" id="PTHR10050">
    <property type="entry name" value="DOLICHYL-PHOSPHATE-MANNOSE--PROTEIN MANNOSYLTRANSFERASE"/>
    <property type="match status" value="1"/>
</dbReference>
<evidence type="ECO:0000313" key="2">
    <source>
        <dbReference type="EMBL" id="KAG8042282.1"/>
    </source>
</evidence>
<proteinExistence type="predicted"/>
<keyword evidence="1" id="KW-0812">Transmembrane</keyword>
<comment type="caution">
    <text evidence="2">The sequence shown here is derived from an EMBL/GenBank/DDBJ whole genome shotgun (WGS) entry which is preliminary data.</text>
</comment>
<keyword evidence="1" id="KW-1133">Transmembrane helix</keyword>
<dbReference type="GO" id="GO:0005783">
    <property type="term" value="C:endoplasmic reticulum"/>
    <property type="evidence" value="ECO:0007669"/>
    <property type="project" value="TreeGrafter"/>
</dbReference>
<sequence length="104" mass="12213">MLFHGQESQTSHMYSSGPLEWPSLTRGIAYWVASDSNAQKKVWYYQSNNLVLCIRLIIIILWLALIIFVFQKFAILSYGMTPLTAKDLMKLRWSETWDFIVHKL</sequence>
<name>A0A8J5R5B4_9HYME</name>
<reference evidence="2" key="2">
    <citation type="submission" date="2021-04" db="EMBL/GenBank/DDBJ databases">
        <title>Genome-wide patterns of bracovirus chromosomal integration into multiple host tissues during parasitism.</title>
        <authorList>
            <person name="Chebbi M.A.C."/>
        </authorList>
    </citation>
    <scope>NUCLEOTIDE SEQUENCE</scope>
    <source>
        <tissue evidence="2">Whole body</tissue>
    </source>
</reference>
<keyword evidence="3" id="KW-1185">Reference proteome</keyword>
<keyword evidence="1" id="KW-0472">Membrane</keyword>
<dbReference type="AlphaFoldDB" id="A0A8J5R5B4"/>
<protein>
    <submittedName>
        <fullName evidence="2">Uncharacterized protein</fullName>
    </submittedName>
</protein>
<gene>
    <name evidence="2" type="ORF">G9C98_004916</name>
</gene>
<feature type="transmembrane region" description="Helical" evidence="1">
    <location>
        <begin position="49"/>
        <end position="70"/>
    </location>
</feature>
<organism evidence="2 3">
    <name type="scientific">Cotesia typhae</name>
    <dbReference type="NCBI Taxonomy" id="2053667"/>
    <lineage>
        <taxon>Eukaryota</taxon>
        <taxon>Metazoa</taxon>
        <taxon>Ecdysozoa</taxon>
        <taxon>Arthropoda</taxon>
        <taxon>Hexapoda</taxon>
        <taxon>Insecta</taxon>
        <taxon>Pterygota</taxon>
        <taxon>Neoptera</taxon>
        <taxon>Endopterygota</taxon>
        <taxon>Hymenoptera</taxon>
        <taxon>Apocrita</taxon>
        <taxon>Ichneumonoidea</taxon>
        <taxon>Braconidae</taxon>
        <taxon>Microgastrinae</taxon>
        <taxon>Cotesia</taxon>
    </lineage>
</organism>
<accession>A0A8J5R5B4</accession>
<dbReference type="OrthoDB" id="292747at2759"/>
<dbReference type="InterPro" id="IPR027005">
    <property type="entry name" value="PMT-like"/>
</dbReference>
<evidence type="ECO:0000313" key="3">
    <source>
        <dbReference type="Proteomes" id="UP000729913"/>
    </source>
</evidence>
<dbReference type="Proteomes" id="UP000729913">
    <property type="component" value="Unassembled WGS sequence"/>
</dbReference>
<dbReference type="GO" id="GO:0004169">
    <property type="term" value="F:dolichyl-phosphate-mannose-protein mannosyltransferase activity"/>
    <property type="evidence" value="ECO:0007669"/>
    <property type="project" value="TreeGrafter"/>
</dbReference>
<dbReference type="PANTHER" id="PTHR10050:SF51">
    <property type="entry name" value="PROTEIN O-MANNOSYL-TRANSFERASE 1"/>
    <property type="match status" value="1"/>
</dbReference>
<evidence type="ECO:0000256" key="1">
    <source>
        <dbReference type="SAM" id="Phobius"/>
    </source>
</evidence>
<dbReference type="EMBL" id="JAAOIC020000002">
    <property type="protein sequence ID" value="KAG8042282.1"/>
    <property type="molecule type" value="Genomic_DNA"/>
</dbReference>
<reference evidence="2" key="1">
    <citation type="submission" date="2020-03" db="EMBL/GenBank/DDBJ databases">
        <authorList>
            <person name="Chebbi M.A."/>
            <person name="Drezen J.M."/>
        </authorList>
    </citation>
    <scope>NUCLEOTIDE SEQUENCE</scope>
    <source>
        <tissue evidence="2">Whole body</tissue>
    </source>
</reference>